<reference evidence="4" key="1">
    <citation type="journal article" date="2016" name="Nature">
        <title>The genome of the seagrass Zostera marina reveals angiosperm adaptation to the sea.</title>
        <authorList>
            <person name="Olsen J.L."/>
            <person name="Rouze P."/>
            <person name="Verhelst B."/>
            <person name="Lin Y.-C."/>
            <person name="Bayer T."/>
            <person name="Collen J."/>
            <person name="Dattolo E."/>
            <person name="De Paoli E."/>
            <person name="Dittami S."/>
            <person name="Maumus F."/>
            <person name="Michel G."/>
            <person name="Kersting A."/>
            <person name="Lauritano C."/>
            <person name="Lohaus R."/>
            <person name="Toepel M."/>
            <person name="Tonon T."/>
            <person name="Vanneste K."/>
            <person name="Amirebrahimi M."/>
            <person name="Brakel J."/>
            <person name="Bostroem C."/>
            <person name="Chovatia M."/>
            <person name="Grimwood J."/>
            <person name="Jenkins J.W."/>
            <person name="Jueterbock A."/>
            <person name="Mraz A."/>
            <person name="Stam W.T."/>
            <person name="Tice H."/>
            <person name="Bornberg-Bauer E."/>
            <person name="Green P.J."/>
            <person name="Pearson G.A."/>
            <person name="Procaccini G."/>
            <person name="Duarte C.M."/>
            <person name="Schmutz J."/>
            <person name="Reusch T.B.H."/>
            <person name="Van de Peer Y."/>
        </authorList>
    </citation>
    <scope>NUCLEOTIDE SEQUENCE [LARGE SCALE GENOMIC DNA]</scope>
    <source>
        <strain evidence="4">cv. Finnish</strain>
    </source>
</reference>
<accession>A0A0K9Q1C2</accession>
<comment type="similarity">
    <text evidence="1">Belongs to the ARG7 family.</text>
</comment>
<feature type="region of interest" description="Disordered" evidence="2">
    <location>
        <begin position="156"/>
        <end position="175"/>
    </location>
</feature>
<evidence type="ECO:0000256" key="1">
    <source>
        <dbReference type="ARBA" id="ARBA00006974"/>
    </source>
</evidence>
<gene>
    <name evidence="3" type="ORF">ZOSMA_120G00470</name>
</gene>
<dbReference type="PANTHER" id="PTHR31374:SF304">
    <property type="entry name" value="OS04G0537100 PROTEIN"/>
    <property type="match status" value="1"/>
</dbReference>
<sequence>MKKFRGFRVRVRRSLSHMRSQIHRYLSRKNRTSYLRLRNSESNRHSPSRPKSTNTATRKLVTRCQEFIKHLTFQKRYISDAASRPPKGHLIVYVGGMDPPRRVLVPVVYFNHPLFGELLKESEKVYGFHHPGVITIPCPISDFEKVRNRVEASSNFNSSSSRWRNTSEKKLHQSF</sequence>
<dbReference type="EMBL" id="LFYR01000223">
    <property type="protein sequence ID" value="KMZ74954.1"/>
    <property type="molecule type" value="Genomic_DNA"/>
</dbReference>
<name>A0A0K9Q1C2_ZOSMR</name>
<dbReference type="GO" id="GO:0009733">
    <property type="term" value="P:response to auxin"/>
    <property type="evidence" value="ECO:0007669"/>
    <property type="project" value="InterPro"/>
</dbReference>
<evidence type="ECO:0000256" key="2">
    <source>
        <dbReference type="SAM" id="MobiDB-lite"/>
    </source>
</evidence>
<organism evidence="3 4">
    <name type="scientific">Zostera marina</name>
    <name type="common">Eelgrass</name>
    <dbReference type="NCBI Taxonomy" id="29655"/>
    <lineage>
        <taxon>Eukaryota</taxon>
        <taxon>Viridiplantae</taxon>
        <taxon>Streptophyta</taxon>
        <taxon>Embryophyta</taxon>
        <taxon>Tracheophyta</taxon>
        <taxon>Spermatophyta</taxon>
        <taxon>Magnoliopsida</taxon>
        <taxon>Liliopsida</taxon>
        <taxon>Zosteraceae</taxon>
        <taxon>Zostera</taxon>
    </lineage>
</organism>
<evidence type="ECO:0000313" key="3">
    <source>
        <dbReference type="EMBL" id="KMZ74954.1"/>
    </source>
</evidence>
<dbReference type="Proteomes" id="UP000036987">
    <property type="component" value="Unassembled WGS sequence"/>
</dbReference>
<proteinExistence type="inferred from homology"/>
<dbReference type="OrthoDB" id="1026046at2759"/>
<dbReference type="PANTHER" id="PTHR31374">
    <property type="entry name" value="AUXIN-INDUCED PROTEIN-LIKE-RELATED"/>
    <property type="match status" value="1"/>
</dbReference>
<dbReference type="InterPro" id="IPR003676">
    <property type="entry name" value="SAUR_fam"/>
</dbReference>
<feature type="compositionally biased region" description="Basic and acidic residues" evidence="2">
    <location>
        <begin position="165"/>
        <end position="175"/>
    </location>
</feature>
<keyword evidence="4" id="KW-1185">Reference proteome</keyword>
<dbReference type="AlphaFoldDB" id="A0A0K9Q1C2"/>
<protein>
    <submittedName>
        <fullName evidence="3">SAUR-like auxin-responsive protein family</fullName>
    </submittedName>
</protein>
<comment type="caution">
    <text evidence="3">The sequence shown here is derived from an EMBL/GenBank/DDBJ whole genome shotgun (WGS) entry which is preliminary data.</text>
</comment>
<evidence type="ECO:0000313" key="4">
    <source>
        <dbReference type="Proteomes" id="UP000036987"/>
    </source>
</evidence>
<dbReference type="OMA" id="RWRNTSE"/>
<dbReference type="Pfam" id="PF02519">
    <property type="entry name" value="Auxin_inducible"/>
    <property type="match status" value="1"/>
</dbReference>